<dbReference type="InParanoid" id="A0A369JZB5"/>
<accession>A0A369JZB5</accession>
<evidence type="ECO:0000313" key="3">
    <source>
        <dbReference type="Proteomes" id="UP000076154"/>
    </source>
</evidence>
<name>A0A369JZB5_HYPMA</name>
<comment type="caution">
    <text evidence="2">The sequence shown here is derived from an EMBL/GenBank/DDBJ whole genome shotgun (WGS) entry which is preliminary data.</text>
</comment>
<reference evidence="2" key="1">
    <citation type="submission" date="2018-04" db="EMBL/GenBank/DDBJ databases">
        <title>Whole genome sequencing of Hypsizygus marmoreus.</title>
        <authorList>
            <person name="Choi I.-G."/>
            <person name="Min B."/>
            <person name="Kim J.-G."/>
            <person name="Kim S."/>
            <person name="Oh Y.-L."/>
            <person name="Kong W.-S."/>
            <person name="Park H."/>
            <person name="Jeong J."/>
            <person name="Song E.-S."/>
        </authorList>
    </citation>
    <scope>NUCLEOTIDE SEQUENCE [LARGE SCALE GENOMIC DNA]</scope>
    <source>
        <strain evidence="2">51987-8</strain>
    </source>
</reference>
<evidence type="ECO:0000256" key="1">
    <source>
        <dbReference type="SAM" id="MobiDB-lite"/>
    </source>
</evidence>
<dbReference type="EMBL" id="LUEZ02000045">
    <property type="protein sequence ID" value="RDB24046.1"/>
    <property type="molecule type" value="Genomic_DNA"/>
</dbReference>
<feature type="region of interest" description="Disordered" evidence="1">
    <location>
        <begin position="131"/>
        <end position="198"/>
    </location>
</feature>
<organism evidence="2 3">
    <name type="scientific">Hypsizygus marmoreus</name>
    <name type="common">White beech mushroom</name>
    <name type="synonym">Agaricus marmoreus</name>
    <dbReference type="NCBI Taxonomy" id="39966"/>
    <lineage>
        <taxon>Eukaryota</taxon>
        <taxon>Fungi</taxon>
        <taxon>Dikarya</taxon>
        <taxon>Basidiomycota</taxon>
        <taxon>Agaricomycotina</taxon>
        <taxon>Agaricomycetes</taxon>
        <taxon>Agaricomycetidae</taxon>
        <taxon>Agaricales</taxon>
        <taxon>Tricholomatineae</taxon>
        <taxon>Lyophyllaceae</taxon>
        <taxon>Hypsizygus</taxon>
    </lineage>
</organism>
<dbReference type="Proteomes" id="UP000076154">
    <property type="component" value="Unassembled WGS sequence"/>
</dbReference>
<proteinExistence type="predicted"/>
<gene>
    <name evidence="2" type="ORF">Hypma_008680</name>
</gene>
<dbReference type="OrthoDB" id="3204463at2759"/>
<keyword evidence="3" id="KW-1185">Reference proteome</keyword>
<evidence type="ECO:0000313" key="2">
    <source>
        <dbReference type="EMBL" id="RDB24046.1"/>
    </source>
</evidence>
<sequence>MPPIVSPRPRKVRAATVPLMHHVYNKPQPRASTSLGSTPRLMSPIQLAPSIFPTRTKSTASRRRMKPYPTLQDRRRPLSRVDFHIERSTDCAHAFDQLPWISVLDSPSEHLLNPWDIADLSQLPDPLSSPFLPPLTDAHASRRSKSTYSHSLRSTPLATTTPPPVPLHERFPSDGLTTLLPFSDTSRPQTPPRPRFNPSRVLFHHLMPVLSDPRNDESDRCTFTPAAVHLC</sequence>
<dbReference type="AlphaFoldDB" id="A0A369JZB5"/>
<protein>
    <submittedName>
        <fullName evidence="2">Uncharacterized protein</fullName>
    </submittedName>
</protein>